<dbReference type="AlphaFoldDB" id="A0A8X6I3W2"/>
<sequence length="193" mass="22558">MSAKKLTGNKRIVNDCCIDIFNYIQKWKSVSSDCYSTIKNICLLKQKELHEQELFNQGESEETSSEALTLELTNLSSELQLKLSKLEAIVKKMKDIPRKFKALLELSELQQSTDSDFVSKVSRYSETADEIQQMYTKELRIKLSIAKEICILSKESELTFFEAYWKYEPNIDREKVDELTKCFIYELDLNSYL</sequence>
<proteinExistence type="predicted"/>
<keyword evidence="2" id="KW-1185">Reference proteome</keyword>
<dbReference type="InterPro" id="IPR023250">
    <property type="entry name" value="Cyclin-dep_Kinase_2_interact"/>
</dbReference>
<organism evidence="1 2">
    <name type="scientific">Trichonephila clavata</name>
    <name type="common">Joro spider</name>
    <name type="synonym">Nephila clavata</name>
    <dbReference type="NCBI Taxonomy" id="2740835"/>
    <lineage>
        <taxon>Eukaryota</taxon>
        <taxon>Metazoa</taxon>
        <taxon>Ecdysozoa</taxon>
        <taxon>Arthropoda</taxon>
        <taxon>Chelicerata</taxon>
        <taxon>Arachnida</taxon>
        <taxon>Araneae</taxon>
        <taxon>Araneomorphae</taxon>
        <taxon>Entelegynae</taxon>
        <taxon>Araneoidea</taxon>
        <taxon>Nephilidae</taxon>
        <taxon>Trichonephila</taxon>
    </lineage>
</organism>
<evidence type="ECO:0000313" key="1">
    <source>
        <dbReference type="EMBL" id="GFQ97734.1"/>
    </source>
</evidence>
<dbReference type="Proteomes" id="UP000887116">
    <property type="component" value="Unassembled WGS sequence"/>
</dbReference>
<dbReference type="PRINTS" id="PR02040">
    <property type="entry name" value="CDK2IP"/>
</dbReference>
<name>A0A8X6I3W2_TRICU</name>
<dbReference type="PANTHER" id="PTHR15827">
    <property type="entry name" value="CYCLIN-DEPENDENT KINASE 2-INTERACTING PROTEIN"/>
    <property type="match status" value="1"/>
</dbReference>
<reference evidence="1" key="1">
    <citation type="submission" date="2020-07" db="EMBL/GenBank/DDBJ databases">
        <title>Multicomponent nature underlies the extraordinary mechanical properties of spider dragline silk.</title>
        <authorList>
            <person name="Kono N."/>
            <person name="Nakamura H."/>
            <person name="Mori M."/>
            <person name="Yoshida Y."/>
            <person name="Ohtoshi R."/>
            <person name="Malay A.D."/>
            <person name="Moran D.A.P."/>
            <person name="Tomita M."/>
            <person name="Numata K."/>
            <person name="Arakawa K."/>
        </authorList>
    </citation>
    <scope>NUCLEOTIDE SEQUENCE</scope>
</reference>
<protein>
    <submittedName>
        <fullName evidence="1">Uncharacterized protein</fullName>
    </submittedName>
</protein>
<evidence type="ECO:0000313" key="2">
    <source>
        <dbReference type="Proteomes" id="UP000887116"/>
    </source>
</evidence>
<gene>
    <name evidence="1" type="primary">AVEN_58634_1</name>
    <name evidence="1" type="ORF">TNCT_605441</name>
</gene>
<dbReference type="OrthoDB" id="17066at2759"/>
<dbReference type="EMBL" id="BMAO01004895">
    <property type="protein sequence ID" value="GFQ97734.1"/>
    <property type="molecule type" value="Genomic_DNA"/>
</dbReference>
<accession>A0A8X6I3W2</accession>
<dbReference type="PANTHER" id="PTHR15827:SF2">
    <property type="entry name" value="CYCLIN-DEPENDENT KINASE 2-INTERACTING PROTEIN"/>
    <property type="match status" value="1"/>
</dbReference>
<comment type="caution">
    <text evidence="1">The sequence shown here is derived from an EMBL/GenBank/DDBJ whole genome shotgun (WGS) entry which is preliminary data.</text>
</comment>